<sequence length="114" mass="12750">MDEKSDDERIYPPCSITSTNRPREWYVSPSMAALGEYTCACCTYLDVAKLFVLHCSAGKLSDTELRDTYSLWSPLNSMGKQAMAYLEEMNKHVVSHMTRGPALSSLSLQLPPPI</sequence>
<evidence type="ECO:0000313" key="1">
    <source>
        <dbReference type="EMBL" id="THU61679.1"/>
    </source>
</evidence>
<protein>
    <submittedName>
        <fullName evidence="1">Uncharacterized protein</fullName>
    </submittedName>
</protein>
<gene>
    <name evidence="1" type="ORF">C4D60_Mb07t25860</name>
</gene>
<keyword evidence="2" id="KW-1185">Reference proteome</keyword>
<dbReference type="Proteomes" id="UP000317650">
    <property type="component" value="Chromosome 7"/>
</dbReference>
<organism evidence="1 2">
    <name type="scientific">Musa balbisiana</name>
    <name type="common">Banana</name>
    <dbReference type="NCBI Taxonomy" id="52838"/>
    <lineage>
        <taxon>Eukaryota</taxon>
        <taxon>Viridiplantae</taxon>
        <taxon>Streptophyta</taxon>
        <taxon>Embryophyta</taxon>
        <taxon>Tracheophyta</taxon>
        <taxon>Spermatophyta</taxon>
        <taxon>Magnoliopsida</taxon>
        <taxon>Liliopsida</taxon>
        <taxon>Zingiberales</taxon>
        <taxon>Musaceae</taxon>
        <taxon>Musa</taxon>
    </lineage>
</organism>
<proteinExistence type="predicted"/>
<name>A0A4S8JJA9_MUSBA</name>
<reference evidence="1 2" key="1">
    <citation type="journal article" date="2019" name="Nat. Plants">
        <title>Genome sequencing of Musa balbisiana reveals subgenome evolution and function divergence in polyploid bananas.</title>
        <authorList>
            <person name="Yao X."/>
        </authorList>
    </citation>
    <scope>NUCLEOTIDE SEQUENCE [LARGE SCALE GENOMIC DNA]</scope>
    <source>
        <strain evidence="2">cv. DH-PKW</strain>
        <tissue evidence="1">Leaves</tissue>
    </source>
</reference>
<dbReference type="EMBL" id="PYDT01000005">
    <property type="protein sequence ID" value="THU61679.1"/>
    <property type="molecule type" value="Genomic_DNA"/>
</dbReference>
<evidence type="ECO:0000313" key="2">
    <source>
        <dbReference type="Proteomes" id="UP000317650"/>
    </source>
</evidence>
<accession>A0A4S8JJA9</accession>
<comment type="caution">
    <text evidence="1">The sequence shown here is derived from an EMBL/GenBank/DDBJ whole genome shotgun (WGS) entry which is preliminary data.</text>
</comment>
<dbReference type="AlphaFoldDB" id="A0A4S8JJA9"/>